<dbReference type="EMBL" id="JBFSEQ010000003">
    <property type="protein sequence ID" value="KAL2782274.1"/>
    <property type="molecule type" value="Genomic_DNA"/>
</dbReference>
<dbReference type="SUPFAM" id="SSF50814">
    <property type="entry name" value="Lipocalins"/>
    <property type="match status" value="1"/>
</dbReference>
<evidence type="ECO:0000256" key="1">
    <source>
        <dbReference type="ARBA" id="ARBA00006889"/>
    </source>
</evidence>
<dbReference type="InterPro" id="IPR000566">
    <property type="entry name" value="Lipocln_cytosolic_FA-bd_dom"/>
</dbReference>
<accession>A0ABD2EW59</accession>
<comment type="caution">
    <text evidence="3">The sequence shown here is derived from an EMBL/GenBank/DDBJ whole genome shotgun (WGS) entry which is preliminary data.</text>
</comment>
<dbReference type="InterPro" id="IPR002345">
    <property type="entry name" value="Lipocalin"/>
</dbReference>
<evidence type="ECO:0000259" key="2">
    <source>
        <dbReference type="Pfam" id="PF00061"/>
    </source>
</evidence>
<evidence type="ECO:0000313" key="3">
    <source>
        <dbReference type="EMBL" id="KAL2782274.1"/>
    </source>
</evidence>
<feature type="domain" description="Lipocalin/cytosolic fatty-acid binding" evidence="2">
    <location>
        <begin position="2"/>
        <end position="104"/>
    </location>
</feature>
<dbReference type="PANTHER" id="PTHR11430">
    <property type="entry name" value="LIPOCALIN"/>
    <property type="match status" value="1"/>
</dbReference>
<gene>
    <name evidence="3" type="ORF">WCI35_011012</name>
</gene>
<dbReference type="AlphaFoldDB" id="A0ABD2EW59"/>
<dbReference type="PANTHER" id="PTHR11430:SF77">
    <property type="entry name" value="LIPOCALIN-LIKE 1 PROTEIN"/>
    <property type="match status" value="1"/>
</dbReference>
<dbReference type="Gene3D" id="2.40.128.20">
    <property type="match status" value="1"/>
</dbReference>
<protein>
    <submittedName>
        <fullName evidence="3">Lipocalin-like 1 protein</fullName>
    </submittedName>
</protein>
<feature type="non-terminal residue" evidence="3">
    <location>
        <position position="1"/>
    </location>
</feature>
<organism evidence="3 4">
    <name type="scientific">Daubentonia madagascariensis</name>
    <name type="common">Aye-aye</name>
    <name type="synonym">Sciurus madagascariensis</name>
    <dbReference type="NCBI Taxonomy" id="31869"/>
    <lineage>
        <taxon>Eukaryota</taxon>
        <taxon>Metazoa</taxon>
        <taxon>Chordata</taxon>
        <taxon>Craniata</taxon>
        <taxon>Vertebrata</taxon>
        <taxon>Euteleostomi</taxon>
        <taxon>Mammalia</taxon>
        <taxon>Eutheria</taxon>
        <taxon>Euarchontoglires</taxon>
        <taxon>Primates</taxon>
        <taxon>Strepsirrhini</taxon>
        <taxon>Chiromyiformes</taxon>
        <taxon>Daubentoniidae</taxon>
        <taxon>Daubentonia</taxon>
    </lineage>
</organism>
<dbReference type="Pfam" id="PF00061">
    <property type="entry name" value="Lipocalin"/>
    <property type="match status" value="1"/>
</dbReference>
<feature type="non-terminal residue" evidence="3">
    <location>
        <position position="168"/>
    </location>
</feature>
<sequence length="168" mass="18318">VVGVVSDDQGFLDSKDNMKMPVVLVTPLANGDLDLKFGYPTPDGGCQKMDMTFTKGAAEGQFSNPAMAQTDIRVAFTDYQHFALLYFETQKAGVRNVWLQLYGGQVEGGRGPDTSLPRKAQAFPQGGLVWSVSHVWNPGTQVCGHGVWTPPHLYFPSPPSPRRACPFT</sequence>
<dbReference type="Proteomes" id="UP001610411">
    <property type="component" value="Unassembled WGS sequence"/>
</dbReference>
<dbReference type="InterPro" id="IPR012674">
    <property type="entry name" value="Calycin"/>
</dbReference>
<reference evidence="3 4" key="1">
    <citation type="journal article" date="2024" name="G3 (Bethesda)">
        <title>A hybrid genome assembly of the endangered aye-aye (Daubentonia madagascariensis).</title>
        <authorList>
            <person name="Versoza C.J."/>
            <person name="Pfeifer S.P."/>
        </authorList>
    </citation>
    <scope>NUCLEOTIDE SEQUENCE [LARGE SCALE GENOMIC DNA]</scope>
    <source>
        <strain evidence="3">6821</strain>
    </source>
</reference>
<name>A0ABD2EW59_DAUMA</name>
<proteinExistence type="inferred from homology"/>
<keyword evidence="4" id="KW-1185">Reference proteome</keyword>
<comment type="similarity">
    <text evidence="1">Belongs to the calycin superfamily. Lipocalin family.</text>
</comment>
<evidence type="ECO:0000313" key="4">
    <source>
        <dbReference type="Proteomes" id="UP001610411"/>
    </source>
</evidence>